<reference evidence="1" key="2">
    <citation type="journal article" date="2015" name="Data Brief">
        <title>Shoot transcriptome of the giant reed, Arundo donax.</title>
        <authorList>
            <person name="Barrero R.A."/>
            <person name="Guerrero F.D."/>
            <person name="Moolhuijzen P."/>
            <person name="Goolsby J.A."/>
            <person name="Tidwell J."/>
            <person name="Bellgard S.E."/>
            <person name="Bellgard M.I."/>
        </authorList>
    </citation>
    <scope>NUCLEOTIDE SEQUENCE</scope>
    <source>
        <tissue evidence="1">Shoot tissue taken approximately 20 cm above the soil surface</tissue>
    </source>
</reference>
<proteinExistence type="predicted"/>
<sequence length="24" mass="2843">MNNNSTLDKTKHFNHFNILITLLN</sequence>
<evidence type="ECO:0000313" key="1">
    <source>
        <dbReference type="EMBL" id="JAD69832.1"/>
    </source>
</evidence>
<organism evidence="1">
    <name type="scientific">Arundo donax</name>
    <name type="common">Giant reed</name>
    <name type="synonym">Donax arundinaceus</name>
    <dbReference type="NCBI Taxonomy" id="35708"/>
    <lineage>
        <taxon>Eukaryota</taxon>
        <taxon>Viridiplantae</taxon>
        <taxon>Streptophyta</taxon>
        <taxon>Embryophyta</taxon>
        <taxon>Tracheophyta</taxon>
        <taxon>Spermatophyta</taxon>
        <taxon>Magnoliopsida</taxon>
        <taxon>Liliopsida</taxon>
        <taxon>Poales</taxon>
        <taxon>Poaceae</taxon>
        <taxon>PACMAD clade</taxon>
        <taxon>Arundinoideae</taxon>
        <taxon>Arundineae</taxon>
        <taxon>Arundo</taxon>
    </lineage>
</organism>
<dbReference type="AlphaFoldDB" id="A0A0A9CE86"/>
<name>A0A0A9CE86_ARUDO</name>
<dbReference type="EMBL" id="GBRH01228063">
    <property type="protein sequence ID" value="JAD69832.1"/>
    <property type="molecule type" value="Transcribed_RNA"/>
</dbReference>
<protein>
    <submittedName>
        <fullName evidence="1">Uncharacterized protein</fullName>
    </submittedName>
</protein>
<reference evidence="1" key="1">
    <citation type="submission" date="2014-09" db="EMBL/GenBank/DDBJ databases">
        <authorList>
            <person name="Magalhaes I.L.F."/>
            <person name="Oliveira U."/>
            <person name="Santos F.R."/>
            <person name="Vidigal T.H.D.A."/>
            <person name="Brescovit A.D."/>
            <person name="Santos A.J."/>
        </authorList>
    </citation>
    <scope>NUCLEOTIDE SEQUENCE</scope>
    <source>
        <tissue evidence="1">Shoot tissue taken approximately 20 cm above the soil surface</tissue>
    </source>
</reference>
<accession>A0A0A9CE86</accession>